<dbReference type="Proteomes" id="UP001221898">
    <property type="component" value="Unassembled WGS sequence"/>
</dbReference>
<keyword evidence="3" id="KW-1185">Reference proteome</keyword>
<protein>
    <submittedName>
        <fullName evidence="2">Uncharacterized protein</fullName>
    </submittedName>
</protein>
<sequence length="99" mass="10460">MEGRFSTGVGRLDLTSARFTPAVHVCGPASRSFDSQPLPVSKRQRETRGLQTNCVTAPTSSERVGRGLQTTAERNCRGHVCETPSPGGGAEPCHAQPPA</sequence>
<name>A0AAD7WBU5_9TELE</name>
<gene>
    <name evidence="2" type="ORF">AAFF_G00098780</name>
</gene>
<proteinExistence type="predicted"/>
<organism evidence="2 3">
    <name type="scientific">Aldrovandia affinis</name>
    <dbReference type="NCBI Taxonomy" id="143900"/>
    <lineage>
        <taxon>Eukaryota</taxon>
        <taxon>Metazoa</taxon>
        <taxon>Chordata</taxon>
        <taxon>Craniata</taxon>
        <taxon>Vertebrata</taxon>
        <taxon>Euteleostomi</taxon>
        <taxon>Actinopterygii</taxon>
        <taxon>Neopterygii</taxon>
        <taxon>Teleostei</taxon>
        <taxon>Notacanthiformes</taxon>
        <taxon>Halosauridae</taxon>
        <taxon>Aldrovandia</taxon>
    </lineage>
</organism>
<dbReference type="AlphaFoldDB" id="A0AAD7WBU5"/>
<accession>A0AAD7WBU5</accession>
<feature type="compositionally biased region" description="Polar residues" evidence="1">
    <location>
        <begin position="49"/>
        <end position="69"/>
    </location>
</feature>
<evidence type="ECO:0000313" key="3">
    <source>
        <dbReference type="Proteomes" id="UP001221898"/>
    </source>
</evidence>
<evidence type="ECO:0000313" key="2">
    <source>
        <dbReference type="EMBL" id="KAJ8390958.1"/>
    </source>
</evidence>
<evidence type="ECO:0000256" key="1">
    <source>
        <dbReference type="SAM" id="MobiDB-lite"/>
    </source>
</evidence>
<feature type="region of interest" description="Disordered" evidence="1">
    <location>
        <begin position="28"/>
        <end position="69"/>
    </location>
</feature>
<dbReference type="EMBL" id="JAINUG010000164">
    <property type="protein sequence ID" value="KAJ8390958.1"/>
    <property type="molecule type" value="Genomic_DNA"/>
</dbReference>
<reference evidence="2" key="1">
    <citation type="journal article" date="2023" name="Science">
        <title>Genome structures resolve the early diversification of teleost fishes.</title>
        <authorList>
            <person name="Parey E."/>
            <person name="Louis A."/>
            <person name="Montfort J."/>
            <person name="Bouchez O."/>
            <person name="Roques C."/>
            <person name="Iampietro C."/>
            <person name="Lluch J."/>
            <person name="Castinel A."/>
            <person name="Donnadieu C."/>
            <person name="Desvignes T."/>
            <person name="Floi Bucao C."/>
            <person name="Jouanno E."/>
            <person name="Wen M."/>
            <person name="Mejri S."/>
            <person name="Dirks R."/>
            <person name="Jansen H."/>
            <person name="Henkel C."/>
            <person name="Chen W.J."/>
            <person name="Zahm M."/>
            <person name="Cabau C."/>
            <person name="Klopp C."/>
            <person name="Thompson A.W."/>
            <person name="Robinson-Rechavi M."/>
            <person name="Braasch I."/>
            <person name="Lecointre G."/>
            <person name="Bobe J."/>
            <person name="Postlethwait J.H."/>
            <person name="Berthelot C."/>
            <person name="Roest Crollius H."/>
            <person name="Guiguen Y."/>
        </authorList>
    </citation>
    <scope>NUCLEOTIDE SEQUENCE</scope>
    <source>
        <strain evidence="2">NC1722</strain>
    </source>
</reference>
<comment type="caution">
    <text evidence="2">The sequence shown here is derived from an EMBL/GenBank/DDBJ whole genome shotgun (WGS) entry which is preliminary data.</text>
</comment>
<feature type="region of interest" description="Disordered" evidence="1">
    <location>
        <begin position="80"/>
        <end position="99"/>
    </location>
</feature>